<dbReference type="CDD" id="cd05123">
    <property type="entry name" value="STKc_AGC"/>
    <property type="match status" value="1"/>
</dbReference>
<dbReference type="PROSITE" id="PS50195">
    <property type="entry name" value="PX"/>
    <property type="match status" value="1"/>
</dbReference>
<comment type="caution">
    <text evidence="13">The sequence shown here is derived from an EMBL/GenBank/DDBJ whole genome shotgun (WGS) entry which is preliminary data.</text>
</comment>
<dbReference type="Gene3D" id="1.10.510.10">
    <property type="entry name" value="Transferase(Phosphotransferase) domain 1"/>
    <property type="match status" value="1"/>
</dbReference>
<dbReference type="InterPro" id="IPR036871">
    <property type="entry name" value="PX_dom_sf"/>
</dbReference>
<evidence type="ECO:0000259" key="11">
    <source>
        <dbReference type="PROSITE" id="PS50195"/>
    </source>
</evidence>
<accession>A0A835Z0T5</accession>
<dbReference type="SUPFAM" id="SSF64268">
    <property type="entry name" value="PX domain"/>
    <property type="match status" value="1"/>
</dbReference>
<dbReference type="InterPro" id="IPR000961">
    <property type="entry name" value="AGC-kinase_C"/>
</dbReference>
<feature type="domain" description="PX" evidence="11">
    <location>
        <begin position="61"/>
        <end position="179"/>
    </location>
</feature>
<dbReference type="InterPro" id="IPR017441">
    <property type="entry name" value="Protein_kinase_ATP_BS"/>
</dbReference>
<evidence type="ECO:0000313" key="14">
    <source>
        <dbReference type="Proteomes" id="UP000664859"/>
    </source>
</evidence>
<feature type="region of interest" description="Disordered" evidence="9">
    <location>
        <begin position="506"/>
        <end position="546"/>
    </location>
</feature>
<keyword evidence="2" id="KW-0723">Serine/threonine-protein kinase</keyword>
<keyword evidence="14" id="KW-1185">Reference proteome</keyword>
<evidence type="ECO:0000256" key="4">
    <source>
        <dbReference type="ARBA" id="ARBA00022679"/>
    </source>
</evidence>
<dbReference type="OrthoDB" id="63267at2759"/>
<evidence type="ECO:0000256" key="6">
    <source>
        <dbReference type="ARBA" id="ARBA00022777"/>
    </source>
</evidence>
<keyword evidence="3" id="KW-0597">Phosphoprotein</keyword>
<dbReference type="GO" id="GO:0004674">
    <property type="term" value="F:protein serine/threonine kinase activity"/>
    <property type="evidence" value="ECO:0007669"/>
    <property type="project" value="UniProtKB-KW"/>
</dbReference>
<dbReference type="SMART" id="SM00220">
    <property type="entry name" value="S_TKc"/>
    <property type="match status" value="1"/>
</dbReference>
<dbReference type="PROSITE" id="PS51285">
    <property type="entry name" value="AGC_KINASE_CTER"/>
    <property type="match status" value="1"/>
</dbReference>
<dbReference type="FunFam" id="3.30.200.20:FF:000042">
    <property type="entry name" value="Aurora kinase A"/>
    <property type="match status" value="1"/>
</dbReference>
<dbReference type="GO" id="GO:0035091">
    <property type="term" value="F:phosphatidylinositol binding"/>
    <property type="evidence" value="ECO:0007669"/>
    <property type="project" value="InterPro"/>
</dbReference>
<evidence type="ECO:0000256" key="8">
    <source>
        <dbReference type="PROSITE-ProRule" id="PRU10141"/>
    </source>
</evidence>
<dbReference type="InterPro" id="IPR001683">
    <property type="entry name" value="PX_dom"/>
</dbReference>
<dbReference type="CDD" id="cd06093">
    <property type="entry name" value="PX_domain"/>
    <property type="match status" value="1"/>
</dbReference>
<dbReference type="Gene3D" id="3.30.1520.10">
    <property type="entry name" value="Phox-like domain"/>
    <property type="match status" value="1"/>
</dbReference>
<dbReference type="Proteomes" id="UP000664859">
    <property type="component" value="Unassembled WGS sequence"/>
</dbReference>
<evidence type="ECO:0000256" key="2">
    <source>
        <dbReference type="ARBA" id="ARBA00022527"/>
    </source>
</evidence>
<keyword evidence="5 8" id="KW-0547">Nucleotide-binding</keyword>
<evidence type="ECO:0000256" key="1">
    <source>
        <dbReference type="ARBA" id="ARBA00009903"/>
    </source>
</evidence>
<dbReference type="InterPro" id="IPR011009">
    <property type="entry name" value="Kinase-like_dom_sf"/>
</dbReference>
<dbReference type="PROSITE" id="PS00107">
    <property type="entry name" value="PROTEIN_KINASE_ATP"/>
    <property type="match status" value="1"/>
</dbReference>
<dbReference type="InterPro" id="IPR008271">
    <property type="entry name" value="Ser/Thr_kinase_AS"/>
</dbReference>
<dbReference type="PROSITE" id="PS50011">
    <property type="entry name" value="PROTEIN_KINASE_DOM"/>
    <property type="match status" value="1"/>
</dbReference>
<dbReference type="InterPro" id="IPR000719">
    <property type="entry name" value="Prot_kinase_dom"/>
</dbReference>
<evidence type="ECO:0000256" key="3">
    <source>
        <dbReference type="ARBA" id="ARBA00022553"/>
    </source>
</evidence>
<feature type="compositionally biased region" description="Gly residues" evidence="9">
    <location>
        <begin position="203"/>
        <end position="216"/>
    </location>
</feature>
<sequence length="546" mass="60007">MFHDDANQCSANSTPTTAAASPAPTPRTSAAVPRHGEVCHDALASLCSEPRVTLPFPKAELTFIRVSGTGTSRDPQGSAYTAYFLDVKCPGASAPLWRVHRRFKEFRALDEDLRRGGFMPPPLPPRRLIGLLDPLIVAQRREELEAWLYQLIDAATADVPHLQSFEPFRAFLLANADNPPSPMEVNKELWELHGGELGEGEGGDAAGEGQGGQGRGAEGRQRVGLADFEQMRVIGKGSFGKVTLVRKRSCGRLFAMKALAKSHLERSKQVEHTRTERHVLGRIKHPFIVGMHYAWTTRAKVYFVLDYCAGGELFFHLSQRKRMPEYMARFYAAEITLALEHLHGCDIAYRDLKPENIILDMEGHIKLADFGLAKTGVRHSAHGATSLCGTPEYLSPEILNRRGHGTAVDWWGLGMVIFEMLTGLPPWYTTDRRKLFQRLRSGPLSFPAGVVSCTAADAIARLLRRDPLARLGGGARGASDVKDHPFFKSVDWRALLAREVRPPFAPCPRARSSSGGGGGGGADTRNFDAQFTRLPLDSVEVSEASP</sequence>
<feature type="region of interest" description="Disordered" evidence="9">
    <location>
        <begin position="1"/>
        <end position="31"/>
    </location>
</feature>
<proteinExistence type="inferred from homology"/>
<organism evidence="13 14">
    <name type="scientific">Tribonema minus</name>
    <dbReference type="NCBI Taxonomy" id="303371"/>
    <lineage>
        <taxon>Eukaryota</taxon>
        <taxon>Sar</taxon>
        <taxon>Stramenopiles</taxon>
        <taxon>Ochrophyta</taxon>
        <taxon>PX clade</taxon>
        <taxon>Xanthophyceae</taxon>
        <taxon>Tribonematales</taxon>
        <taxon>Tribonemataceae</taxon>
        <taxon>Tribonema</taxon>
    </lineage>
</organism>
<dbReference type="Gene3D" id="3.30.200.20">
    <property type="entry name" value="Phosphorylase Kinase, domain 1"/>
    <property type="match status" value="1"/>
</dbReference>
<feature type="binding site" evidence="8">
    <location>
        <position position="257"/>
    </location>
    <ligand>
        <name>ATP</name>
        <dbReference type="ChEBI" id="CHEBI:30616"/>
    </ligand>
</feature>
<keyword evidence="4" id="KW-0808">Transferase</keyword>
<name>A0A835Z0T5_9STRA</name>
<dbReference type="FunFam" id="1.10.510.10:FF:000008">
    <property type="entry name" value="Non-specific serine/threonine protein kinase"/>
    <property type="match status" value="1"/>
</dbReference>
<dbReference type="SUPFAM" id="SSF56112">
    <property type="entry name" value="Protein kinase-like (PK-like)"/>
    <property type="match status" value="1"/>
</dbReference>
<feature type="compositionally biased region" description="Low complexity" evidence="9">
    <location>
        <begin position="10"/>
        <end position="31"/>
    </location>
</feature>
<evidence type="ECO:0000256" key="5">
    <source>
        <dbReference type="ARBA" id="ARBA00022741"/>
    </source>
</evidence>
<evidence type="ECO:0000259" key="12">
    <source>
        <dbReference type="PROSITE" id="PS51285"/>
    </source>
</evidence>
<dbReference type="InterPro" id="IPR045270">
    <property type="entry name" value="STKc_AGC"/>
</dbReference>
<evidence type="ECO:0000313" key="13">
    <source>
        <dbReference type="EMBL" id="KAG5180123.1"/>
    </source>
</evidence>
<protein>
    <submittedName>
        <fullName evidence="13">Uncharacterized protein</fullName>
    </submittedName>
</protein>
<feature type="domain" description="Protein kinase" evidence="10">
    <location>
        <begin position="228"/>
        <end position="487"/>
    </location>
</feature>
<dbReference type="GO" id="GO:0005524">
    <property type="term" value="F:ATP binding"/>
    <property type="evidence" value="ECO:0007669"/>
    <property type="project" value="UniProtKB-UniRule"/>
</dbReference>
<gene>
    <name evidence="13" type="ORF">JKP88DRAFT_200606</name>
</gene>
<dbReference type="Pfam" id="PF00069">
    <property type="entry name" value="Pkinase"/>
    <property type="match status" value="1"/>
</dbReference>
<comment type="similarity">
    <text evidence="1">Belongs to the protein kinase superfamily. AGC Ser/Thr protein kinase family.</text>
</comment>
<dbReference type="EMBL" id="JAFCMP010000412">
    <property type="protein sequence ID" value="KAG5180123.1"/>
    <property type="molecule type" value="Genomic_DNA"/>
</dbReference>
<keyword evidence="7 8" id="KW-0067">ATP-binding</keyword>
<feature type="region of interest" description="Disordered" evidence="9">
    <location>
        <begin position="196"/>
        <end position="219"/>
    </location>
</feature>
<dbReference type="PANTHER" id="PTHR24351">
    <property type="entry name" value="RIBOSOMAL PROTEIN S6 KINASE"/>
    <property type="match status" value="1"/>
</dbReference>
<evidence type="ECO:0000256" key="7">
    <source>
        <dbReference type="ARBA" id="ARBA00022840"/>
    </source>
</evidence>
<dbReference type="AlphaFoldDB" id="A0A835Z0T5"/>
<feature type="domain" description="AGC-kinase C-terminal" evidence="12">
    <location>
        <begin position="488"/>
        <end position="546"/>
    </location>
</feature>
<dbReference type="Pfam" id="PF00787">
    <property type="entry name" value="PX"/>
    <property type="match status" value="1"/>
</dbReference>
<keyword evidence="6" id="KW-0418">Kinase</keyword>
<reference evidence="13" key="1">
    <citation type="submission" date="2021-02" db="EMBL/GenBank/DDBJ databases">
        <title>First Annotated Genome of the Yellow-green Alga Tribonema minus.</title>
        <authorList>
            <person name="Mahan K.M."/>
        </authorList>
    </citation>
    <scope>NUCLEOTIDE SEQUENCE</scope>
    <source>
        <strain evidence="13">UTEX B ZZ1240</strain>
    </source>
</reference>
<evidence type="ECO:0000256" key="9">
    <source>
        <dbReference type="SAM" id="MobiDB-lite"/>
    </source>
</evidence>
<evidence type="ECO:0000259" key="10">
    <source>
        <dbReference type="PROSITE" id="PS50011"/>
    </source>
</evidence>
<dbReference type="PROSITE" id="PS00108">
    <property type="entry name" value="PROTEIN_KINASE_ST"/>
    <property type="match status" value="1"/>
</dbReference>